<feature type="domain" description="Aminoglycoside phosphotransferase" evidence="1">
    <location>
        <begin position="3"/>
        <end position="216"/>
    </location>
</feature>
<evidence type="ECO:0000259" key="1">
    <source>
        <dbReference type="Pfam" id="PF01636"/>
    </source>
</evidence>
<dbReference type="GO" id="GO:0016301">
    <property type="term" value="F:kinase activity"/>
    <property type="evidence" value="ECO:0007669"/>
    <property type="project" value="UniProtKB-KW"/>
</dbReference>
<comment type="caution">
    <text evidence="2">The sequence shown here is derived from an EMBL/GenBank/DDBJ whole genome shotgun (WGS) entry which is preliminary data.</text>
</comment>
<evidence type="ECO:0000313" key="2">
    <source>
        <dbReference type="EMBL" id="MBA2888949.1"/>
    </source>
</evidence>
<dbReference type="InterPro" id="IPR051678">
    <property type="entry name" value="AGP_Transferase"/>
</dbReference>
<dbReference type="Proteomes" id="UP000530928">
    <property type="component" value="Unassembled WGS sequence"/>
</dbReference>
<dbReference type="PANTHER" id="PTHR21310">
    <property type="entry name" value="AMINOGLYCOSIDE PHOSPHOTRANSFERASE-RELATED-RELATED"/>
    <property type="match status" value="1"/>
</dbReference>
<gene>
    <name evidence="2" type="ORF">HNR30_000284</name>
</gene>
<reference evidence="2 3" key="1">
    <citation type="submission" date="2020-07" db="EMBL/GenBank/DDBJ databases">
        <title>Genomic Encyclopedia of Type Strains, Phase IV (KMG-IV): sequencing the most valuable type-strain genomes for metagenomic binning, comparative biology and taxonomic classification.</title>
        <authorList>
            <person name="Goeker M."/>
        </authorList>
    </citation>
    <scope>NUCLEOTIDE SEQUENCE [LARGE SCALE GENOMIC DNA]</scope>
    <source>
        <strain evidence="2 3">DSM 45533</strain>
    </source>
</reference>
<dbReference type="Pfam" id="PF01636">
    <property type="entry name" value="APH"/>
    <property type="match status" value="1"/>
</dbReference>
<keyword evidence="3" id="KW-1185">Reference proteome</keyword>
<dbReference type="EMBL" id="JACDUR010000001">
    <property type="protein sequence ID" value="MBA2888949.1"/>
    <property type="molecule type" value="Genomic_DNA"/>
</dbReference>
<sequence length="255" mass="27725">MMKAIGEGWDNTVHELDGGLLARVGKRPDPEATRREVALLDALAPISPLPVPRVVDSDPARGLIVYHRLAGTPLAEHPAADPRRLAETLGAFLSVLHTCRIEHPRFTPTMGEQLDAAAAQFEEVAGRFPGRARVLVESFLTQPPPGEPEHEALCHNDLGDEHILLLGDEVTGVIDWTDALVADPARDFALLYRDLGPGFSALLAAAYTPDRDPGWDARVAFYARCAIVGDIAYGLRTGERRYAEEGLALLERTMA</sequence>
<organism evidence="2 3">
    <name type="scientific">Nonomuraea soli</name>
    <dbReference type="NCBI Taxonomy" id="1032476"/>
    <lineage>
        <taxon>Bacteria</taxon>
        <taxon>Bacillati</taxon>
        <taxon>Actinomycetota</taxon>
        <taxon>Actinomycetes</taxon>
        <taxon>Streptosporangiales</taxon>
        <taxon>Streptosporangiaceae</taxon>
        <taxon>Nonomuraea</taxon>
    </lineage>
</organism>
<dbReference type="SUPFAM" id="SSF56112">
    <property type="entry name" value="Protein kinase-like (PK-like)"/>
    <property type="match status" value="1"/>
</dbReference>
<dbReference type="InterPro" id="IPR011009">
    <property type="entry name" value="Kinase-like_dom_sf"/>
</dbReference>
<name>A0A7W0CD42_9ACTN</name>
<evidence type="ECO:0000313" key="3">
    <source>
        <dbReference type="Proteomes" id="UP000530928"/>
    </source>
</evidence>
<dbReference type="Gene3D" id="3.90.1200.10">
    <property type="match status" value="1"/>
</dbReference>
<dbReference type="AlphaFoldDB" id="A0A7W0CD42"/>
<protein>
    <submittedName>
        <fullName evidence="2">Aminoglycoside phosphotransferase (APT) family kinase protein</fullName>
    </submittedName>
</protein>
<proteinExistence type="predicted"/>
<keyword evidence="2" id="KW-0808">Transferase</keyword>
<dbReference type="Gene3D" id="3.30.200.20">
    <property type="entry name" value="Phosphorylase Kinase, domain 1"/>
    <property type="match status" value="1"/>
</dbReference>
<accession>A0A7W0CD42</accession>
<dbReference type="InterPro" id="IPR002575">
    <property type="entry name" value="Aminoglycoside_PTrfase"/>
</dbReference>
<keyword evidence="2" id="KW-0418">Kinase</keyword>
<dbReference type="PANTHER" id="PTHR21310:SF15">
    <property type="entry name" value="AMINOGLYCOSIDE PHOSPHOTRANSFERASE DOMAIN-CONTAINING PROTEIN"/>
    <property type="match status" value="1"/>
</dbReference>